<proteinExistence type="predicted"/>
<accession>A0A7W8JXD7</accession>
<evidence type="ECO:0000313" key="2">
    <source>
        <dbReference type="Proteomes" id="UP000552709"/>
    </source>
</evidence>
<dbReference type="EMBL" id="JACHFL010000011">
    <property type="protein sequence ID" value="MBB5364583.1"/>
    <property type="molecule type" value="Genomic_DNA"/>
</dbReference>
<sequence length="71" mass="8489">MSAKSLILIYKFDELSILLQLSYSSRIGKRCEINMIFLFKKILLQISYRLFLRGLILPLYPHKFKTETIFM</sequence>
<comment type="caution">
    <text evidence="1">The sequence shown here is derived from an EMBL/GenBank/DDBJ whole genome shotgun (WGS) entry which is preliminary data.</text>
</comment>
<reference evidence="1 2" key="1">
    <citation type="submission" date="2020-08" db="EMBL/GenBank/DDBJ databases">
        <title>Genomic Encyclopedia of Type Strains, Phase IV (KMG-IV): sequencing the most valuable type-strain genomes for metagenomic binning, comparative biology and taxonomic classification.</title>
        <authorList>
            <person name="Goeker M."/>
        </authorList>
    </citation>
    <scope>NUCLEOTIDE SEQUENCE [LARGE SCALE GENOMIC DNA]</scope>
    <source>
        <strain evidence="1 2">DSM 27939</strain>
    </source>
</reference>
<evidence type="ECO:0000313" key="1">
    <source>
        <dbReference type="EMBL" id="MBB5364583.1"/>
    </source>
</evidence>
<dbReference type="Proteomes" id="UP000552709">
    <property type="component" value="Unassembled WGS sequence"/>
</dbReference>
<gene>
    <name evidence="1" type="ORF">HNQ08_003696</name>
</gene>
<name>A0A7W8JXD7_9DEIO</name>
<keyword evidence="2" id="KW-1185">Reference proteome</keyword>
<dbReference type="AlphaFoldDB" id="A0A7W8JXD7"/>
<protein>
    <submittedName>
        <fullName evidence="1">Uncharacterized protein</fullName>
    </submittedName>
</protein>
<organism evidence="1 2">
    <name type="scientific">Deinococcus humi</name>
    <dbReference type="NCBI Taxonomy" id="662880"/>
    <lineage>
        <taxon>Bacteria</taxon>
        <taxon>Thermotogati</taxon>
        <taxon>Deinococcota</taxon>
        <taxon>Deinococci</taxon>
        <taxon>Deinococcales</taxon>
        <taxon>Deinococcaceae</taxon>
        <taxon>Deinococcus</taxon>
    </lineage>
</organism>